<protein>
    <recommendedName>
        <fullName evidence="4">Flagella basal body P-ring formation protein FlgA</fullName>
    </recommendedName>
</protein>
<dbReference type="CDD" id="cd11614">
    <property type="entry name" value="SAF_CpaB_FlgA_like"/>
    <property type="match status" value="1"/>
</dbReference>
<keyword evidence="7" id="KW-1185">Reference proteome</keyword>
<evidence type="ECO:0000256" key="2">
    <source>
        <dbReference type="ARBA" id="ARBA00022729"/>
    </source>
</evidence>
<evidence type="ECO:0000259" key="5">
    <source>
        <dbReference type="SMART" id="SM00858"/>
    </source>
</evidence>
<keyword evidence="3 4" id="KW-0574">Periplasm</keyword>
<comment type="subcellular location">
    <subcellularLocation>
        <location evidence="1 4">Periplasm</location>
    </subcellularLocation>
</comment>
<dbReference type="NCBIfam" id="TIGR03170">
    <property type="entry name" value="flgA_cterm"/>
    <property type="match status" value="1"/>
</dbReference>
<dbReference type="Pfam" id="PF17656">
    <property type="entry name" value="ChapFlgA_N"/>
    <property type="match status" value="1"/>
</dbReference>
<keyword evidence="6" id="KW-0969">Cilium</keyword>
<dbReference type="InterPro" id="IPR041231">
    <property type="entry name" value="FlgA_N"/>
</dbReference>
<dbReference type="EMBL" id="CP022187">
    <property type="protein sequence ID" value="AWI73973.1"/>
    <property type="molecule type" value="Genomic_DNA"/>
</dbReference>
<proteinExistence type="inferred from homology"/>
<name>A0A2U8GLD7_9RHOO</name>
<dbReference type="GO" id="GO:0042597">
    <property type="term" value="C:periplasmic space"/>
    <property type="evidence" value="ECO:0007669"/>
    <property type="project" value="UniProtKB-SubCell"/>
</dbReference>
<feature type="domain" description="SAF" evidence="5">
    <location>
        <begin position="115"/>
        <end position="177"/>
    </location>
</feature>
<dbReference type="AlphaFoldDB" id="A0A2U8GLD7"/>
<sequence length="239" mass="25318">MKIPLSALRSSRRLILALAASGLMLAASPLHAQQPPAPVTAVAHQLLELETRGLPGRVELQISALDSRNQLPPCAQLEAFIPGGTRPWGAISVGVRCESPVTWQVYLQARVAVINDYLVSARPLRAGQIVGPADIARRNGDLTALPDNTLTDPAQVVGHRTRYALASGNPIRGDMLRIPAAVKQGQNVKVISRGEGFQVSSEGRAMNTAAPGESVRVRMSNNQVITGTATTDGNVEVGF</sequence>
<organism evidence="6 7">
    <name type="scientific">Parazoarcus communis</name>
    <dbReference type="NCBI Taxonomy" id="41977"/>
    <lineage>
        <taxon>Bacteria</taxon>
        <taxon>Pseudomonadati</taxon>
        <taxon>Pseudomonadota</taxon>
        <taxon>Betaproteobacteria</taxon>
        <taxon>Rhodocyclales</taxon>
        <taxon>Zoogloeaceae</taxon>
        <taxon>Parazoarcus</taxon>
    </lineage>
</organism>
<gene>
    <name evidence="6" type="ORF">CEW83_01015</name>
</gene>
<dbReference type="RefSeq" id="WP_108947681.1">
    <property type="nucleotide sequence ID" value="NZ_CP022187.1"/>
</dbReference>
<comment type="function">
    <text evidence="4">Involved in the assembly process of the P-ring formation. It may associate with FlgF on the rod constituting a structure essential for the P-ring assembly or may act as a modulator protein for the P-ring assembly.</text>
</comment>
<evidence type="ECO:0000313" key="6">
    <source>
        <dbReference type="EMBL" id="AWI73973.1"/>
    </source>
</evidence>
<keyword evidence="6" id="KW-0966">Cell projection</keyword>
<dbReference type="Proteomes" id="UP000244930">
    <property type="component" value="Chromosome"/>
</dbReference>
<dbReference type="KEGG" id="acom:CEW83_01015"/>
<feature type="chain" id="PRO_5015796828" description="Flagella basal body P-ring formation protein FlgA" evidence="4">
    <location>
        <begin position="33"/>
        <end position="239"/>
    </location>
</feature>
<dbReference type="InterPro" id="IPR039246">
    <property type="entry name" value="Flagellar_FlgA"/>
</dbReference>
<dbReference type="SMART" id="SM00858">
    <property type="entry name" value="SAF"/>
    <property type="match status" value="1"/>
</dbReference>
<dbReference type="GO" id="GO:0044780">
    <property type="term" value="P:bacterial-type flagellum assembly"/>
    <property type="evidence" value="ECO:0007669"/>
    <property type="project" value="InterPro"/>
</dbReference>
<evidence type="ECO:0000256" key="4">
    <source>
        <dbReference type="RuleBase" id="RU362063"/>
    </source>
</evidence>
<dbReference type="Pfam" id="PF13144">
    <property type="entry name" value="ChapFlgA"/>
    <property type="match status" value="1"/>
</dbReference>
<evidence type="ECO:0000256" key="1">
    <source>
        <dbReference type="ARBA" id="ARBA00004418"/>
    </source>
</evidence>
<accession>A0A2U8GLD7</accession>
<dbReference type="InterPro" id="IPR017585">
    <property type="entry name" value="SAF_FlgA"/>
</dbReference>
<evidence type="ECO:0000256" key="3">
    <source>
        <dbReference type="ARBA" id="ARBA00022764"/>
    </source>
</evidence>
<dbReference type="PANTHER" id="PTHR36307:SF1">
    <property type="entry name" value="FLAGELLA BASAL BODY P-RING FORMATION PROTEIN FLGA"/>
    <property type="match status" value="1"/>
</dbReference>
<evidence type="ECO:0000313" key="7">
    <source>
        <dbReference type="Proteomes" id="UP000244930"/>
    </source>
</evidence>
<reference evidence="6 7" key="1">
    <citation type="submission" date="2017-06" db="EMBL/GenBank/DDBJ databases">
        <title>Azoarcus.</title>
        <authorList>
            <person name="Woo J.-H."/>
            <person name="Kim H.-S."/>
        </authorList>
    </citation>
    <scope>NUCLEOTIDE SEQUENCE [LARGE SCALE GENOMIC DNA]</scope>
    <source>
        <strain evidence="6 7">TSPY31</strain>
    </source>
</reference>
<keyword evidence="4" id="KW-1005">Bacterial flagellum biogenesis</keyword>
<dbReference type="Gene3D" id="2.30.30.760">
    <property type="match status" value="1"/>
</dbReference>
<dbReference type="PANTHER" id="PTHR36307">
    <property type="entry name" value="FLAGELLA BASAL BODY P-RING FORMATION PROTEIN FLGA"/>
    <property type="match status" value="1"/>
</dbReference>
<keyword evidence="2 4" id="KW-0732">Signal</keyword>
<dbReference type="Gene3D" id="3.90.1210.10">
    <property type="entry name" value="Antifreeze-like/N-acetylneuraminic acid synthase C-terminal domain"/>
    <property type="match status" value="1"/>
</dbReference>
<feature type="signal peptide" evidence="4">
    <location>
        <begin position="1"/>
        <end position="32"/>
    </location>
</feature>
<comment type="similarity">
    <text evidence="4">Belongs to the FlgA family.</text>
</comment>
<dbReference type="InterPro" id="IPR013974">
    <property type="entry name" value="SAF"/>
</dbReference>
<keyword evidence="6" id="KW-0282">Flagellum</keyword>